<feature type="non-terminal residue" evidence="1">
    <location>
        <position position="1"/>
    </location>
</feature>
<protein>
    <submittedName>
        <fullName evidence="1">Uncharacterized protein</fullName>
    </submittedName>
</protein>
<gene>
    <name evidence="1" type="ORF">HaLaN_08255</name>
</gene>
<keyword evidence="2" id="KW-1185">Reference proteome</keyword>
<dbReference type="EMBL" id="BLLF01000514">
    <property type="protein sequence ID" value="GFH12545.1"/>
    <property type="molecule type" value="Genomic_DNA"/>
</dbReference>
<sequence length="68" mass="7379">CVLQAELDGEEPLAVSQVHLTDTAATQLTSCWAANQHRSLYSTPSDFIKLVTQVGVTHMHPPSPQPQP</sequence>
<name>A0A699YTI2_HAELA</name>
<proteinExistence type="predicted"/>
<feature type="non-terminal residue" evidence="1">
    <location>
        <position position="68"/>
    </location>
</feature>
<evidence type="ECO:0000313" key="2">
    <source>
        <dbReference type="Proteomes" id="UP000485058"/>
    </source>
</evidence>
<comment type="caution">
    <text evidence="1">The sequence shown here is derived from an EMBL/GenBank/DDBJ whole genome shotgun (WGS) entry which is preliminary data.</text>
</comment>
<evidence type="ECO:0000313" key="1">
    <source>
        <dbReference type="EMBL" id="GFH12545.1"/>
    </source>
</evidence>
<dbReference type="AlphaFoldDB" id="A0A699YTI2"/>
<organism evidence="1 2">
    <name type="scientific">Haematococcus lacustris</name>
    <name type="common">Green alga</name>
    <name type="synonym">Haematococcus pluvialis</name>
    <dbReference type="NCBI Taxonomy" id="44745"/>
    <lineage>
        <taxon>Eukaryota</taxon>
        <taxon>Viridiplantae</taxon>
        <taxon>Chlorophyta</taxon>
        <taxon>core chlorophytes</taxon>
        <taxon>Chlorophyceae</taxon>
        <taxon>CS clade</taxon>
        <taxon>Chlamydomonadales</taxon>
        <taxon>Haematococcaceae</taxon>
        <taxon>Haematococcus</taxon>
    </lineage>
</organism>
<dbReference type="Proteomes" id="UP000485058">
    <property type="component" value="Unassembled WGS sequence"/>
</dbReference>
<accession>A0A699YTI2</accession>
<reference evidence="1 2" key="1">
    <citation type="submission" date="2020-02" db="EMBL/GenBank/DDBJ databases">
        <title>Draft genome sequence of Haematococcus lacustris strain NIES-144.</title>
        <authorList>
            <person name="Morimoto D."/>
            <person name="Nakagawa S."/>
            <person name="Yoshida T."/>
            <person name="Sawayama S."/>
        </authorList>
    </citation>
    <scope>NUCLEOTIDE SEQUENCE [LARGE SCALE GENOMIC DNA]</scope>
    <source>
        <strain evidence="1 2">NIES-144</strain>
    </source>
</reference>